<dbReference type="GO" id="GO:0008270">
    <property type="term" value="F:zinc ion binding"/>
    <property type="evidence" value="ECO:0007669"/>
    <property type="project" value="UniProtKB-KW"/>
</dbReference>
<dbReference type="AlphaFoldDB" id="A0A6A5C4T6"/>
<dbReference type="InterPro" id="IPR050952">
    <property type="entry name" value="TRIM-NHL_E3_ligases"/>
</dbReference>
<feature type="region of interest" description="Disordered" evidence="3">
    <location>
        <begin position="266"/>
        <end position="290"/>
    </location>
</feature>
<sequence length="389" mass="44630">MERCESPQSDCFSFPRDVKISYRHSLVLVSDYGHLRIQMFDLETRKYVNCIPLSHHPQCLELDSNDLDSVVITLSYSHVCKFRMLDRNEISLRWQIGVSNESNHANEIIDDEIHQDNPAESTNGNTLFYYPMGVTVLPKRNNFEPSDIYVCDSGHHRIQIINSLDGSFIRSISMTCEFSPLHHGMNIHSSIHEPWSIAILQNNFASSSLNGEPQLIISEYWSSNLKILSRKLIPHNGHMGRVVERWEVKGRMSILLEEESSWTSMNPWTRHERTHQTSQQQVQSQSQSQQQQQHPDYFVCPMGLCVDRASGNIIVSDSMNHRLLVFNSSKGEWMKSFGSFGLNPCKSSSTRSGGINGEKMYAPFGMCVNEWTGELFVVDENNHRVLIFE</sequence>
<dbReference type="Pfam" id="PF01436">
    <property type="entry name" value="NHL"/>
    <property type="match status" value="2"/>
</dbReference>
<protein>
    <submittedName>
        <fullName evidence="4">Uncharacterized protein</fullName>
    </submittedName>
</protein>
<dbReference type="PANTHER" id="PTHR24104:SF25">
    <property type="entry name" value="PROTEIN LIN-41"/>
    <property type="match status" value="1"/>
</dbReference>
<evidence type="ECO:0000256" key="2">
    <source>
        <dbReference type="PROSITE-ProRule" id="PRU00504"/>
    </source>
</evidence>
<keyword evidence="1" id="KW-0677">Repeat</keyword>
<dbReference type="RefSeq" id="XP_044565198.1">
    <property type="nucleotide sequence ID" value="XM_044704357.1"/>
</dbReference>
<dbReference type="InterPro" id="IPR001258">
    <property type="entry name" value="NHL_repeat"/>
</dbReference>
<gene>
    <name evidence="4" type="ORF">FDP41_013699</name>
</gene>
<dbReference type="OrthoDB" id="10039644at2759"/>
<evidence type="ECO:0000313" key="5">
    <source>
        <dbReference type="Proteomes" id="UP000444721"/>
    </source>
</evidence>
<dbReference type="SUPFAM" id="SSF101898">
    <property type="entry name" value="NHL repeat"/>
    <property type="match status" value="1"/>
</dbReference>
<dbReference type="OMA" id="LIISEYW"/>
<dbReference type="GO" id="GO:0000209">
    <property type="term" value="P:protein polyubiquitination"/>
    <property type="evidence" value="ECO:0007669"/>
    <property type="project" value="TreeGrafter"/>
</dbReference>
<feature type="compositionally biased region" description="Low complexity" evidence="3">
    <location>
        <begin position="276"/>
        <end position="290"/>
    </location>
</feature>
<dbReference type="VEuPathDB" id="AmoebaDB:NF0043850"/>
<name>A0A6A5C4T6_NAEFO</name>
<dbReference type="Proteomes" id="UP000444721">
    <property type="component" value="Unassembled WGS sequence"/>
</dbReference>
<reference evidence="4 5" key="1">
    <citation type="journal article" date="2019" name="Sci. Rep.">
        <title>Nanopore sequencing improves the draft genome of the human pathogenic amoeba Naegleria fowleri.</title>
        <authorList>
            <person name="Liechti N."/>
            <person name="Schurch N."/>
            <person name="Bruggmann R."/>
            <person name="Wittwer M."/>
        </authorList>
    </citation>
    <scope>NUCLEOTIDE SEQUENCE [LARGE SCALE GENOMIC DNA]</scope>
    <source>
        <strain evidence="4 5">ATCC 30894</strain>
    </source>
</reference>
<evidence type="ECO:0000256" key="3">
    <source>
        <dbReference type="SAM" id="MobiDB-lite"/>
    </source>
</evidence>
<dbReference type="PANTHER" id="PTHR24104">
    <property type="entry name" value="E3 UBIQUITIN-PROTEIN LIGASE NHLRC1-RELATED"/>
    <property type="match status" value="1"/>
</dbReference>
<dbReference type="GeneID" id="68120914"/>
<organism evidence="4 5">
    <name type="scientific">Naegleria fowleri</name>
    <name type="common">Brain eating amoeba</name>
    <dbReference type="NCBI Taxonomy" id="5763"/>
    <lineage>
        <taxon>Eukaryota</taxon>
        <taxon>Discoba</taxon>
        <taxon>Heterolobosea</taxon>
        <taxon>Tetramitia</taxon>
        <taxon>Eutetramitia</taxon>
        <taxon>Vahlkampfiidae</taxon>
        <taxon>Naegleria</taxon>
    </lineage>
</organism>
<dbReference type="Gene3D" id="2.120.10.30">
    <property type="entry name" value="TolB, C-terminal domain"/>
    <property type="match status" value="2"/>
</dbReference>
<accession>A0A6A5C4T6</accession>
<proteinExistence type="predicted"/>
<dbReference type="VEuPathDB" id="AmoebaDB:FDP41_013699"/>
<evidence type="ECO:0000256" key="1">
    <source>
        <dbReference type="ARBA" id="ARBA00022737"/>
    </source>
</evidence>
<dbReference type="EMBL" id="VFQX01000019">
    <property type="protein sequence ID" value="KAF0980485.1"/>
    <property type="molecule type" value="Genomic_DNA"/>
</dbReference>
<comment type="caution">
    <text evidence="4">The sequence shown here is derived from an EMBL/GenBank/DDBJ whole genome shotgun (WGS) entry which is preliminary data.</text>
</comment>
<dbReference type="InterPro" id="IPR011042">
    <property type="entry name" value="6-blade_b-propeller_TolB-like"/>
</dbReference>
<dbReference type="GO" id="GO:0061630">
    <property type="term" value="F:ubiquitin protein ligase activity"/>
    <property type="evidence" value="ECO:0007669"/>
    <property type="project" value="TreeGrafter"/>
</dbReference>
<dbReference type="PROSITE" id="PS51125">
    <property type="entry name" value="NHL"/>
    <property type="match status" value="1"/>
</dbReference>
<dbReference type="GO" id="GO:0043161">
    <property type="term" value="P:proteasome-mediated ubiquitin-dependent protein catabolic process"/>
    <property type="evidence" value="ECO:0007669"/>
    <property type="project" value="TreeGrafter"/>
</dbReference>
<keyword evidence="5" id="KW-1185">Reference proteome</keyword>
<dbReference type="VEuPathDB" id="AmoebaDB:NfTy_027040"/>
<feature type="repeat" description="NHL" evidence="2">
    <location>
        <begin position="298"/>
        <end position="329"/>
    </location>
</feature>
<evidence type="ECO:0000313" key="4">
    <source>
        <dbReference type="EMBL" id="KAF0980485.1"/>
    </source>
</evidence>